<proteinExistence type="predicted"/>
<name>A0A0L0CFX0_LUCCU</name>
<gene>
    <name evidence="1" type="ORF">FF38_06658</name>
</gene>
<sequence>MEECKVLDTAIKSCKLLERSLHHSISEVRRLNIRYNVDWLIQNYNAYIANIWTQYHCKMDLPKLKNKSTKSRKTAKNNLNLTTRSSQELCGNNRKINYKFIKIKRGMEAMMLQLQRTIEIANRQRNFIHFSFGSQDSKTRICCH</sequence>
<dbReference type="OMA" id="SKTRICC"/>
<reference evidence="1 2" key="1">
    <citation type="journal article" date="2015" name="Nat. Commun.">
        <title>Lucilia cuprina genome unlocks parasitic fly biology to underpin future interventions.</title>
        <authorList>
            <person name="Anstead C.A."/>
            <person name="Korhonen P.K."/>
            <person name="Young N.D."/>
            <person name="Hall R.S."/>
            <person name="Jex A.R."/>
            <person name="Murali S.C."/>
            <person name="Hughes D.S."/>
            <person name="Lee S.F."/>
            <person name="Perry T."/>
            <person name="Stroehlein A.J."/>
            <person name="Ansell B.R."/>
            <person name="Breugelmans B."/>
            <person name="Hofmann A."/>
            <person name="Qu J."/>
            <person name="Dugan S."/>
            <person name="Lee S.L."/>
            <person name="Chao H."/>
            <person name="Dinh H."/>
            <person name="Han Y."/>
            <person name="Doddapaneni H.V."/>
            <person name="Worley K.C."/>
            <person name="Muzny D.M."/>
            <person name="Ioannidis P."/>
            <person name="Waterhouse R.M."/>
            <person name="Zdobnov E.M."/>
            <person name="James P.J."/>
            <person name="Bagnall N.H."/>
            <person name="Kotze A.C."/>
            <person name="Gibbs R.A."/>
            <person name="Richards S."/>
            <person name="Batterham P."/>
            <person name="Gasser R.B."/>
        </authorList>
    </citation>
    <scope>NUCLEOTIDE SEQUENCE [LARGE SCALE GENOMIC DNA]</scope>
    <source>
        <strain evidence="1 2">LS</strain>
        <tissue evidence="1">Full body</tissue>
    </source>
</reference>
<dbReference type="EMBL" id="JRES01000441">
    <property type="protein sequence ID" value="KNC31112.1"/>
    <property type="molecule type" value="Genomic_DNA"/>
</dbReference>
<evidence type="ECO:0000313" key="2">
    <source>
        <dbReference type="Proteomes" id="UP000037069"/>
    </source>
</evidence>
<accession>A0A0L0CFX0</accession>
<dbReference type="AlphaFoldDB" id="A0A0L0CFX0"/>
<keyword evidence="2" id="KW-1185">Reference proteome</keyword>
<evidence type="ECO:0000313" key="1">
    <source>
        <dbReference type="EMBL" id="KNC31112.1"/>
    </source>
</evidence>
<protein>
    <submittedName>
        <fullName evidence="1">Uncharacterized protein</fullName>
    </submittedName>
</protein>
<comment type="caution">
    <text evidence="1">The sequence shown here is derived from an EMBL/GenBank/DDBJ whole genome shotgun (WGS) entry which is preliminary data.</text>
</comment>
<organism evidence="1 2">
    <name type="scientific">Lucilia cuprina</name>
    <name type="common">Green bottle fly</name>
    <name type="synonym">Australian sheep blowfly</name>
    <dbReference type="NCBI Taxonomy" id="7375"/>
    <lineage>
        <taxon>Eukaryota</taxon>
        <taxon>Metazoa</taxon>
        <taxon>Ecdysozoa</taxon>
        <taxon>Arthropoda</taxon>
        <taxon>Hexapoda</taxon>
        <taxon>Insecta</taxon>
        <taxon>Pterygota</taxon>
        <taxon>Neoptera</taxon>
        <taxon>Endopterygota</taxon>
        <taxon>Diptera</taxon>
        <taxon>Brachycera</taxon>
        <taxon>Muscomorpha</taxon>
        <taxon>Oestroidea</taxon>
        <taxon>Calliphoridae</taxon>
        <taxon>Luciliinae</taxon>
        <taxon>Lucilia</taxon>
    </lineage>
</organism>
<dbReference type="Proteomes" id="UP000037069">
    <property type="component" value="Unassembled WGS sequence"/>
</dbReference>